<proteinExistence type="predicted"/>
<dbReference type="InterPro" id="IPR017039">
    <property type="entry name" value="Virul_fac_BrkB"/>
</dbReference>
<dbReference type="RefSeq" id="WP_012065288.1">
    <property type="nucleotide sequence ID" value="NC_009633.1"/>
</dbReference>
<dbReference type="HOGENOM" id="CLU_045539_4_3_9"/>
<keyword evidence="3 6" id="KW-0812">Transmembrane</keyword>
<organism evidence="7 8">
    <name type="scientific">Alkaliphilus metalliredigens (strain QYMF)</name>
    <dbReference type="NCBI Taxonomy" id="293826"/>
    <lineage>
        <taxon>Bacteria</taxon>
        <taxon>Bacillati</taxon>
        <taxon>Bacillota</taxon>
        <taxon>Clostridia</taxon>
        <taxon>Peptostreptococcales</taxon>
        <taxon>Natronincolaceae</taxon>
        <taxon>Alkaliphilus</taxon>
    </lineage>
</organism>
<evidence type="ECO:0000313" key="8">
    <source>
        <dbReference type="Proteomes" id="UP000001572"/>
    </source>
</evidence>
<evidence type="ECO:0000256" key="4">
    <source>
        <dbReference type="ARBA" id="ARBA00022989"/>
    </source>
</evidence>
<keyword evidence="5 6" id="KW-0472">Membrane</keyword>
<keyword evidence="4 6" id="KW-1133">Transmembrane helix</keyword>
<feature type="transmembrane region" description="Helical" evidence="6">
    <location>
        <begin position="175"/>
        <end position="195"/>
    </location>
</feature>
<evidence type="ECO:0000256" key="2">
    <source>
        <dbReference type="ARBA" id="ARBA00022475"/>
    </source>
</evidence>
<dbReference type="Pfam" id="PF03631">
    <property type="entry name" value="Virul_fac_BrkB"/>
    <property type="match status" value="1"/>
</dbReference>
<dbReference type="AlphaFoldDB" id="A6TVX2"/>
<feature type="transmembrane region" description="Helical" evidence="6">
    <location>
        <begin position="132"/>
        <end position="155"/>
    </location>
</feature>
<dbReference type="PANTHER" id="PTHR30213:SF0">
    <property type="entry name" value="UPF0761 MEMBRANE PROTEIN YIHY"/>
    <property type="match status" value="1"/>
</dbReference>
<evidence type="ECO:0000256" key="6">
    <source>
        <dbReference type="SAM" id="Phobius"/>
    </source>
</evidence>
<reference evidence="8" key="1">
    <citation type="journal article" date="2016" name="Genome Announc.">
        <title>Complete genome sequence of Alkaliphilus metalliredigens strain QYMF, an alkaliphilic and metal-reducing bacterium isolated from borax-contaminated leachate ponds.</title>
        <authorList>
            <person name="Hwang C."/>
            <person name="Copeland A."/>
            <person name="Lucas S."/>
            <person name="Lapidus A."/>
            <person name="Barry K."/>
            <person name="Detter J.C."/>
            <person name="Glavina Del Rio T."/>
            <person name="Hammon N."/>
            <person name="Israni S."/>
            <person name="Dalin E."/>
            <person name="Tice H."/>
            <person name="Pitluck S."/>
            <person name="Chertkov O."/>
            <person name="Brettin T."/>
            <person name="Bruce D."/>
            <person name="Han C."/>
            <person name="Schmutz J."/>
            <person name="Larimer F."/>
            <person name="Land M.L."/>
            <person name="Hauser L."/>
            <person name="Kyrpides N."/>
            <person name="Mikhailova N."/>
            <person name="Ye Q."/>
            <person name="Zhou J."/>
            <person name="Richardson P."/>
            <person name="Fields M.W."/>
        </authorList>
    </citation>
    <scope>NUCLEOTIDE SEQUENCE [LARGE SCALE GENOMIC DNA]</scope>
    <source>
        <strain evidence="8">QYMF</strain>
    </source>
</reference>
<name>A6TVX2_ALKMQ</name>
<dbReference type="NCBIfam" id="TIGR00765">
    <property type="entry name" value="yihY_not_rbn"/>
    <property type="match status" value="1"/>
</dbReference>
<dbReference type="Proteomes" id="UP000001572">
    <property type="component" value="Chromosome"/>
</dbReference>
<evidence type="ECO:0000256" key="3">
    <source>
        <dbReference type="ARBA" id="ARBA00022692"/>
    </source>
</evidence>
<accession>A6TVX2</accession>
<feature type="transmembrane region" description="Helical" evidence="6">
    <location>
        <begin position="29"/>
        <end position="51"/>
    </location>
</feature>
<dbReference type="PIRSF" id="PIRSF035875">
    <property type="entry name" value="RNase_BN"/>
    <property type="match status" value="1"/>
</dbReference>
<keyword evidence="2" id="KW-1003">Cell membrane</keyword>
<comment type="subcellular location">
    <subcellularLocation>
        <location evidence="1">Cell membrane</location>
        <topology evidence="1">Multi-pass membrane protein</topology>
    </subcellularLocation>
</comment>
<protein>
    <submittedName>
        <fullName evidence="7">Putative ribonuclease BN</fullName>
    </submittedName>
</protein>
<dbReference type="PANTHER" id="PTHR30213">
    <property type="entry name" value="INNER MEMBRANE PROTEIN YHJD"/>
    <property type="match status" value="1"/>
</dbReference>
<sequence length="276" mass="31375">MSFRRIKEVLLHLYNQFDKDEVPALGAQISYYLILSFFPFLIFLIVLIGYIPLTEERTLYELALILPHDAYSLVEEIILEITTADNTTLISFGMLGTLWTASRGTSAMIRGMNKAYNVKEDRPFWKVAGMGVIFTIGLAFMILFSLTLLVFGQLLGEMLINQLNLSTLLEPTWRLVRYGVALLALFSTFTLLYLFGPNYHLKLKNIYWGALFSTVGWVVISLGFAYYVNNFGNYTRVYGSIGGVMILLIWLYLSSLIVLMGAEVNSTIWVFSKRGK</sequence>
<feature type="transmembrane region" description="Helical" evidence="6">
    <location>
        <begin position="207"/>
        <end position="227"/>
    </location>
</feature>
<dbReference type="eggNOG" id="COG1295">
    <property type="taxonomic scope" value="Bacteria"/>
</dbReference>
<dbReference type="GO" id="GO:0005886">
    <property type="term" value="C:plasma membrane"/>
    <property type="evidence" value="ECO:0007669"/>
    <property type="project" value="UniProtKB-SubCell"/>
</dbReference>
<evidence type="ECO:0000313" key="7">
    <source>
        <dbReference type="EMBL" id="ABR50340.1"/>
    </source>
</evidence>
<keyword evidence="8" id="KW-1185">Reference proteome</keyword>
<dbReference type="STRING" id="293826.Amet_4262"/>
<evidence type="ECO:0000256" key="1">
    <source>
        <dbReference type="ARBA" id="ARBA00004651"/>
    </source>
</evidence>
<feature type="transmembrane region" description="Helical" evidence="6">
    <location>
        <begin position="247"/>
        <end position="271"/>
    </location>
</feature>
<gene>
    <name evidence="7" type="ordered locus">Amet_4262</name>
</gene>
<dbReference type="EMBL" id="CP000724">
    <property type="protein sequence ID" value="ABR50340.1"/>
    <property type="molecule type" value="Genomic_DNA"/>
</dbReference>
<dbReference type="KEGG" id="amt:Amet_4262"/>
<evidence type="ECO:0000256" key="5">
    <source>
        <dbReference type="ARBA" id="ARBA00023136"/>
    </source>
</evidence>
<dbReference type="OrthoDB" id="9775903at2"/>